<reference evidence="1 2" key="1">
    <citation type="submission" date="2021-03" db="EMBL/GenBank/DDBJ databases">
        <title>Metabolic Capacity of the Antarctic Cyanobacterium Phormidium pseudopriestleyi that Sustains Oxygenic Photosynthesis in the Presence of Hydrogen Sulfide.</title>
        <authorList>
            <person name="Lumian J.E."/>
            <person name="Jungblut A.D."/>
            <person name="Dillon M.L."/>
            <person name="Hawes I."/>
            <person name="Doran P.T."/>
            <person name="Mackey T.J."/>
            <person name="Dick G.J."/>
            <person name="Grettenberger C.L."/>
            <person name="Sumner D.Y."/>
        </authorList>
    </citation>
    <scope>NUCLEOTIDE SEQUENCE [LARGE SCALE GENOMIC DNA]</scope>
    <source>
        <strain evidence="1 2">FRX01</strain>
    </source>
</reference>
<dbReference type="RefSeq" id="WP_207090331.1">
    <property type="nucleotide sequence ID" value="NZ_JAFLQW010000601.1"/>
</dbReference>
<dbReference type="Proteomes" id="UP000664844">
    <property type="component" value="Unassembled WGS sequence"/>
</dbReference>
<sequence>MDIVYDQMAFLGRSLGGDWGNWGDGGDWGGDRILDGLQNSLKPPSESFAICLFY</sequence>
<evidence type="ECO:0000313" key="1">
    <source>
        <dbReference type="EMBL" id="MBO0351902.1"/>
    </source>
</evidence>
<gene>
    <name evidence="1" type="ORF">J0895_23025</name>
</gene>
<proteinExistence type="predicted"/>
<name>A0ABS3FYI4_9CYAN</name>
<dbReference type="EMBL" id="JAFLQW010000601">
    <property type="protein sequence ID" value="MBO0351902.1"/>
    <property type="molecule type" value="Genomic_DNA"/>
</dbReference>
<evidence type="ECO:0000313" key="2">
    <source>
        <dbReference type="Proteomes" id="UP000664844"/>
    </source>
</evidence>
<organism evidence="1 2">
    <name type="scientific">Phormidium pseudopriestleyi FRX01</name>
    <dbReference type="NCBI Taxonomy" id="1759528"/>
    <lineage>
        <taxon>Bacteria</taxon>
        <taxon>Bacillati</taxon>
        <taxon>Cyanobacteriota</taxon>
        <taxon>Cyanophyceae</taxon>
        <taxon>Oscillatoriophycideae</taxon>
        <taxon>Oscillatoriales</taxon>
        <taxon>Oscillatoriaceae</taxon>
        <taxon>Phormidium</taxon>
    </lineage>
</organism>
<protein>
    <submittedName>
        <fullName evidence="1">Uncharacterized protein</fullName>
    </submittedName>
</protein>
<keyword evidence="2" id="KW-1185">Reference proteome</keyword>
<accession>A0ABS3FYI4</accession>
<comment type="caution">
    <text evidence="1">The sequence shown here is derived from an EMBL/GenBank/DDBJ whole genome shotgun (WGS) entry which is preliminary data.</text>
</comment>